<evidence type="ECO:0000313" key="2">
    <source>
        <dbReference type="Proteomes" id="UP000015560"/>
    </source>
</evidence>
<proteinExistence type="predicted"/>
<reference evidence="1 2" key="1">
    <citation type="journal article" date="2013" name="PLoS ONE">
        <title>Genomic Adaptation of the Lactobacillus casei Group.</title>
        <authorList>
            <person name="Toh H."/>
            <person name="Oshima K."/>
            <person name="Nakano A."/>
            <person name="Takahata M."/>
            <person name="Murakami M."/>
            <person name="Takaki T."/>
            <person name="Nishiyama H."/>
            <person name="Igimi S."/>
            <person name="Hattori M."/>
            <person name="Morita H."/>
        </authorList>
    </citation>
    <scope>NUCLEOTIDE SEQUENCE [LARGE SCALE GENOMIC DNA]</scope>
    <source>
        <strain evidence="1 2">ATCC 393</strain>
    </source>
</reference>
<dbReference type="AlphaFoldDB" id="A0AAD1API2"/>
<accession>A0AAD1API2</accession>
<dbReference type="EMBL" id="AP012544">
    <property type="protein sequence ID" value="BAN73472.1"/>
    <property type="molecule type" value="Genomic_DNA"/>
</dbReference>
<name>A0AAD1API2_LACCA</name>
<gene>
    <name evidence="1" type="ORF">LBCZ_0304</name>
</gene>
<protein>
    <recommendedName>
        <fullName evidence="3">DNA-damage-inducible protein J</fullName>
    </recommendedName>
</protein>
<dbReference type="Proteomes" id="UP000015560">
    <property type="component" value="Chromosome"/>
</dbReference>
<sequence>MYLKHISDSGELPFTPEIIVEGQLQTAEADVKAGRTKSFKTVDALLKDLHNDVDD</sequence>
<evidence type="ECO:0008006" key="3">
    <source>
        <dbReference type="Google" id="ProtNLM"/>
    </source>
</evidence>
<organism evidence="1 2">
    <name type="scientific">Lacticaseibacillus casei DSM 20011 = JCM 1134 = ATCC 393</name>
    <dbReference type="NCBI Taxonomy" id="1423732"/>
    <lineage>
        <taxon>Bacteria</taxon>
        <taxon>Bacillati</taxon>
        <taxon>Bacillota</taxon>
        <taxon>Bacilli</taxon>
        <taxon>Lactobacillales</taxon>
        <taxon>Lactobacillaceae</taxon>
        <taxon>Lacticaseibacillus</taxon>
    </lineage>
</organism>
<evidence type="ECO:0000313" key="1">
    <source>
        <dbReference type="EMBL" id="BAN73472.1"/>
    </source>
</evidence>